<dbReference type="RefSeq" id="WP_101627816.1">
    <property type="nucleotide sequence ID" value="NZ_PKKJ01000002.1"/>
</dbReference>
<accession>A0A2I1I673</accession>
<keyword evidence="1" id="KW-0175">Coiled coil</keyword>
<dbReference type="InterPro" id="IPR056003">
    <property type="entry name" value="CT398_CC_hairpin"/>
</dbReference>
<dbReference type="Proteomes" id="UP000234545">
    <property type="component" value="Unassembled WGS sequence"/>
</dbReference>
<proteinExistence type="predicted"/>
<evidence type="ECO:0000313" key="4">
    <source>
        <dbReference type="Proteomes" id="UP000234545"/>
    </source>
</evidence>
<reference evidence="3 4" key="1">
    <citation type="submission" date="2017-12" db="EMBL/GenBank/DDBJ databases">
        <title>Phylogenetic diversity of female urinary microbiome.</title>
        <authorList>
            <person name="Thomas-White K."/>
            <person name="Wolfe A.J."/>
        </authorList>
    </citation>
    <scope>NUCLEOTIDE SEQUENCE [LARGE SCALE GENOMIC DNA]</scope>
    <source>
        <strain evidence="3 4">UMB0250</strain>
    </source>
</reference>
<name>A0A2I1I673_9ACTO</name>
<evidence type="ECO:0000259" key="2">
    <source>
        <dbReference type="Pfam" id="PF24481"/>
    </source>
</evidence>
<organism evidence="3 4">
    <name type="scientific">Schaalia turicensis</name>
    <dbReference type="NCBI Taxonomy" id="131111"/>
    <lineage>
        <taxon>Bacteria</taxon>
        <taxon>Bacillati</taxon>
        <taxon>Actinomycetota</taxon>
        <taxon>Actinomycetes</taxon>
        <taxon>Actinomycetales</taxon>
        <taxon>Actinomycetaceae</taxon>
        <taxon>Schaalia</taxon>
    </lineage>
</organism>
<dbReference type="Gene3D" id="1.10.287.1490">
    <property type="match status" value="1"/>
</dbReference>
<dbReference type="OrthoDB" id="9784388at2"/>
<evidence type="ECO:0000313" key="3">
    <source>
        <dbReference type="EMBL" id="PKY66604.1"/>
    </source>
</evidence>
<dbReference type="EMBL" id="PKKJ01000002">
    <property type="protein sequence ID" value="PKY66604.1"/>
    <property type="molecule type" value="Genomic_DNA"/>
</dbReference>
<dbReference type="AlphaFoldDB" id="A0A2I1I673"/>
<sequence length="244" mass="27277">MKATYLNQLSLLELKSFDQRESALRHARDSHPAHGVVRELAGRLDDLKRAVVTQGAAIADIERDVQRSAGEIERVSARRAKQQSRIDSNQVPLRDINAMEHEIVQMDKRLSTLEDEQLDGEERLEAAKNARQAMIDEAKAIAADIEKTKQEFAADVKESDDELRDVIAKRRALAESLPEDLVGEYERVRANLGALAIFEVRNGVGIGMAAELSPAELEQIRLTPEDQLYWTEDIGAIVVRTTQA</sequence>
<protein>
    <recommendedName>
        <fullName evidence="2">CT398-like coiled coil hairpin domain-containing protein</fullName>
    </recommendedName>
</protein>
<dbReference type="Pfam" id="PF24481">
    <property type="entry name" value="CT398_CC"/>
    <property type="match status" value="1"/>
</dbReference>
<feature type="coiled-coil region" evidence="1">
    <location>
        <begin position="96"/>
        <end position="151"/>
    </location>
</feature>
<evidence type="ECO:0000256" key="1">
    <source>
        <dbReference type="SAM" id="Coils"/>
    </source>
</evidence>
<feature type="domain" description="CT398-like coiled coil hairpin" evidence="2">
    <location>
        <begin position="14"/>
        <end position="192"/>
    </location>
</feature>
<comment type="caution">
    <text evidence="3">The sequence shown here is derived from an EMBL/GenBank/DDBJ whole genome shotgun (WGS) entry which is preliminary data.</text>
</comment>
<gene>
    <name evidence="3" type="ORF">CYJ25_03490</name>
</gene>